<sequence length="123" mass="12888">MLKVLVWAAVGWLVAAGVLTTSEAVAQQRRDYVTPSIAAHAGLAALSQACTMRVPPPLIAAKTRLQSLAVRNGWPLPRFEATYAAALALAVRRIATTQPGQRAQACGRLRAMAGEPAHPAPVG</sequence>
<protein>
    <submittedName>
        <fullName evidence="1">Uncharacterized protein</fullName>
    </submittedName>
</protein>
<reference evidence="1 2" key="1">
    <citation type="journal article" date="2013" name="Int. J. Syst. Evol. Microbiol.">
        <title>Sphingomonas kyungheensis sp. nov., a bacterium with ginsenoside-converting activity isolated from soil of a ginseng field.</title>
        <authorList>
            <person name="Son H.M."/>
            <person name="Yang J.E."/>
            <person name="Park Y."/>
            <person name="Han C.K."/>
            <person name="Kim S.G."/>
            <person name="Kook M."/>
            <person name="Yi T.H."/>
        </authorList>
    </citation>
    <scope>NUCLEOTIDE SEQUENCE [LARGE SCALE GENOMIC DNA]</scope>
    <source>
        <strain evidence="1 2">LMG 26582</strain>
    </source>
</reference>
<comment type="caution">
    <text evidence="1">The sequence shown here is derived from an EMBL/GenBank/DDBJ whole genome shotgun (WGS) entry which is preliminary data.</text>
</comment>
<dbReference type="RefSeq" id="WP_336544832.1">
    <property type="nucleotide sequence ID" value="NZ_JBBBDM010000002.1"/>
</dbReference>
<accession>A0ABU8H1F1</accession>
<dbReference type="EMBL" id="JBBBDM010000002">
    <property type="protein sequence ID" value="MEI5686820.1"/>
    <property type="molecule type" value="Genomic_DNA"/>
</dbReference>
<name>A0ABU8H1F1_9SPHN</name>
<proteinExistence type="predicted"/>
<dbReference type="Proteomes" id="UP001367771">
    <property type="component" value="Unassembled WGS sequence"/>
</dbReference>
<keyword evidence="2" id="KW-1185">Reference proteome</keyword>
<gene>
    <name evidence="1" type="ORF">V8201_06980</name>
</gene>
<evidence type="ECO:0000313" key="2">
    <source>
        <dbReference type="Proteomes" id="UP001367771"/>
    </source>
</evidence>
<evidence type="ECO:0000313" key="1">
    <source>
        <dbReference type="EMBL" id="MEI5686820.1"/>
    </source>
</evidence>
<organism evidence="1 2">
    <name type="scientific">Sphingomonas kyungheensis</name>
    <dbReference type="NCBI Taxonomy" id="1069987"/>
    <lineage>
        <taxon>Bacteria</taxon>
        <taxon>Pseudomonadati</taxon>
        <taxon>Pseudomonadota</taxon>
        <taxon>Alphaproteobacteria</taxon>
        <taxon>Sphingomonadales</taxon>
        <taxon>Sphingomonadaceae</taxon>
        <taxon>Sphingomonas</taxon>
    </lineage>
</organism>